<dbReference type="CDD" id="cd00199">
    <property type="entry name" value="WAP"/>
    <property type="match status" value="1"/>
</dbReference>
<keyword evidence="1 3" id="KW-0732">Signal</keyword>
<dbReference type="PRINTS" id="PR00003">
    <property type="entry name" value="4DISULPHCORE"/>
</dbReference>
<evidence type="ECO:0000259" key="4">
    <source>
        <dbReference type="PROSITE" id="PS51390"/>
    </source>
</evidence>
<reference evidence="5" key="1">
    <citation type="submission" date="2025-08" db="UniProtKB">
        <authorList>
            <consortium name="Ensembl"/>
        </authorList>
    </citation>
    <scope>IDENTIFICATION</scope>
</reference>
<organism evidence="5 6">
    <name type="scientific">Cyprinus carpio</name>
    <name type="common">Common carp</name>
    <dbReference type="NCBI Taxonomy" id="7962"/>
    <lineage>
        <taxon>Eukaryota</taxon>
        <taxon>Metazoa</taxon>
        <taxon>Chordata</taxon>
        <taxon>Craniata</taxon>
        <taxon>Vertebrata</taxon>
        <taxon>Euteleostomi</taxon>
        <taxon>Actinopterygii</taxon>
        <taxon>Neopterygii</taxon>
        <taxon>Teleostei</taxon>
        <taxon>Ostariophysi</taxon>
        <taxon>Cypriniformes</taxon>
        <taxon>Cyprinidae</taxon>
        <taxon>Cyprininae</taxon>
        <taxon>Cyprinus</taxon>
    </lineage>
</organism>
<feature type="signal peptide" evidence="3">
    <location>
        <begin position="1"/>
        <end position="25"/>
    </location>
</feature>
<keyword evidence="2" id="KW-1015">Disulfide bond</keyword>
<dbReference type="AlphaFoldDB" id="A0A8C2EGG4"/>
<feature type="domain" description="WAP" evidence="4">
    <location>
        <begin position="173"/>
        <end position="218"/>
    </location>
</feature>
<evidence type="ECO:0000313" key="6">
    <source>
        <dbReference type="Proteomes" id="UP000694701"/>
    </source>
</evidence>
<evidence type="ECO:0000256" key="3">
    <source>
        <dbReference type="SAM" id="SignalP"/>
    </source>
</evidence>
<dbReference type="Pfam" id="PF00095">
    <property type="entry name" value="WAP"/>
    <property type="match status" value="6"/>
</dbReference>
<dbReference type="InterPro" id="IPR050514">
    <property type="entry name" value="WAP_four-disulfide_core"/>
</dbReference>
<accession>A0A8C2EGG4</accession>
<dbReference type="GO" id="GO:0004867">
    <property type="term" value="F:serine-type endopeptidase inhibitor activity"/>
    <property type="evidence" value="ECO:0007669"/>
    <property type="project" value="TreeGrafter"/>
</dbReference>
<dbReference type="PANTHER" id="PTHR19441">
    <property type="entry name" value="WHEY ACDIC PROTEIN WAP"/>
    <property type="match status" value="1"/>
</dbReference>
<dbReference type="GO" id="GO:0005615">
    <property type="term" value="C:extracellular space"/>
    <property type="evidence" value="ECO:0007669"/>
    <property type="project" value="TreeGrafter"/>
</dbReference>
<feature type="domain" description="WAP" evidence="4">
    <location>
        <begin position="219"/>
        <end position="265"/>
    </location>
</feature>
<evidence type="ECO:0000313" key="5">
    <source>
        <dbReference type="Ensembl" id="ENSCCRP00020040713.1"/>
    </source>
</evidence>
<dbReference type="Proteomes" id="UP000694701">
    <property type="component" value="Unplaced"/>
</dbReference>
<feature type="chain" id="PRO_5034235287" description="WAP domain-containing protein" evidence="3">
    <location>
        <begin position="26"/>
        <end position="313"/>
    </location>
</feature>
<dbReference type="GO" id="GO:0045087">
    <property type="term" value="P:innate immune response"/>
    <property type="evidence" value="ECO:0007669"/>
    <property type="project" value="TreeGrafter"/>
</dbReference>
<dbReference type="GO" id="GO:0019731">
    <property type="term" value="P:antibacterial humoral response"/>
    <property type="evidence" value="ECO:0007669"/>
    <property type="project" value="TreeGrafter"/>
</dbReference>
<dbReference type="PROSITE" id="PS51390">
    <property type="entry name" value="WAP"/>
    <property type="match status" value="6"/>
</dbReference>
<protein>
    <recommendedName>
        <fullName evidence="4">WAP domain-containing protein</fullName>
    </recommendedName>
</protein>
<feature type="domain" description="WAP" evidence="4">
    <location>
        <begin position="266"/>
        <end position="313"/>
    </location>
</feature>
<feature type="domain" description="WAP" evidence="4">
    <location>
        <begin position="127"/>
        <end position="172"/>
    </location>
</feature>
<evidence type="ECO:0000256" key="1">
    <source>
        <dbReference type="ARBA" id="ARBA00022729"/>
    </source>
</evidence>
<dbReference type="PANTHER" id="PTHR19441:SF30">
    <property type="entry name" value="ELAFIN"/>
    <property type="match status" value="1"/>
</dbReference>
<dbReference type="Gene3D" id="4.10.75.10">
    <property type="entry name" value="Elafin-like"/>
    <property type="match status" value="6"/>
</dbReference>
<name>A0A8C2EGG4_CYPCA</name>
<proteinExistence type="predicted"/>
<dbReference type="SMART" id="SM00217">
    <property type="entry name" value="WAP"/>
    <property type="match status" value="6"/>
</dbReference>
<feature type="domain" description="WAP" evidence="4">
    <location>
        <begin position="77"/>
        <end position="126"/>
    </location>
</feature>
<dbReference type="InterPro" id="IPR036645">
    <property type="entry name" value="Elafin-like_sf"/>
</dbReference>
<dbReference type="SUPFAM" id="SSF57256">
    <property type="entry name" value="Elafin-like"/>
    <property type="match status" value="6"/>
</dbReference>
<dbReference type="Ensembl" id="ENSCCRT00020044419.1">
    <property type="protein sequence ID" value="ENSCCRP00020040713.1"/>
    <property type="gene ID" value="ENSCCRG00020018120.1"/>
</dbReference>
<feature type="domain" description="WAP" evidence="4">
    <location>
        <begin position="29"/>
        <end position="74"/>
    </location>
</feature>
<dbReference type="InterPro" id="IPR008197">
    <property type="entry name" value="WAP_dom"/>
</dbReference>
<sequence length="313" mass="32676">MTARVCCSLISALFCFSVFWNTRDAEGTATKNPGSCPKPVGAGLCAEMCSGDSNCPNNQKCCSNGCGHQCMAPYKIGPAKPGVCPRYNVKKTVVGVCAELCSHDSDCPNDQKCCSNGCGDQCMPPYKAEKPGSCPEPVGPRPCLEMCSGDSSCPNNQKCCSTGCGHQCMPPYNAEKPGSCPKPIGAGVCAEMCSGDSSCPNNQKCCSNGCGRQCMLPYTEKPGVCPRTTPRMKGVCAERCSHDGDCPNDEKCCSNGCGHQCTALPKEKPGVCPMTLAGVRGPCEELCVSDFDCPRNEKCCSSICGGCLCTPAS</sequence>
<evidence type="ECO:0000256" key="2">
    <source>
        <dbReference type="ARBA" id="ARBA00023157"/>
    </source>
</evidence>